<evidence type="ECO:0000256" key="5">
    <source>
        <dbReference type="ARBA" id="ARBA00022989"/>
    </source>
</evidence>
<dbReference type="InterPro" id="IPR039421">
    <property type="entry name" value="Type_1_exporter"/>
</dbReference>
<dbReference type="InterPro" id="IPR003439">
    <property type="entry name" value="ABC_transporter-like_ATP-bd"/>
</dbReference>
<evidence type="ECO:0000256" key="6">
    <source>
        <dbReference type="ARBA" id="ARBA00023136"/>
    </source>
</evidence>
<keyword evidence="2 7" id="KW-0812">Transmembrane</keyword>
<dbReference type="NCBIfam" id="TIGR02857">
    <property type="entry name" value="CydD"/>
    <property type="match status" value="1"/>
</dbReference>
<evidence type="ECO:0000256" key="4">
    <source>
        <dbReference type="ARBA" id="ARBA00022840"/>
    </source>
</evidence>
<keyword evidence="6 7" id="KW-0472">Membrane</keyword>
<evidence type="ECO:0000259" key="9">
    <source>
        <dbReference type="PROSITE" id="PS50929"/>
    </source>
</evidence>
<keyword evidence="11" id="KW-1185">Reference proteome</keyword>
<evidence type="ECO:0000313" key="10">
    <source>
        <dbReference type="EMBL" id="MBL4953818.1"/>
    </source>
</evidence>
<dbReference type="SMART" id="SM00382">
    <property type="entry name" value="AAA"/>
    <property type="match status" value="1"/>
</dbReference>
<dbReference type="SUPFAM" id="SSF52540">
    <property type="entry name" value="P-loop containing nucleoside triphosphate hydrolases"/>
    <property type="match status" value="1"/>
</dbReference>
<gene>
    <name evidence="10" type="primary">cydD</name>
    <name evidence="10" type="ORF">JK635_16665</name>
</gene>
<feature type="domain" description="ABC transmembrane type-1" evidence="9">
    <location>
        <begin position="18"/>
        <end position="298"/>
    </location>
</feature>
<dbReference type="Gene3D" id="3.40.50.300">
    <property type="entry name" value="P-loop containing nucleotide triphosphate hydrolases"/>
    <property type="match status" value="1"/>
</dbReference>
<feature type="transmembrane region" description="Helical" evidence="7">
    <location>
        <begin position="48"/>
        <end position="69"/>
    </location>
</feature>
<proteinExistence type="predicted"/>
<dbReference type="InterPro" id="IPR027417">
    <property type="entry name" value="P-loop_NTPase"/>
</dbReference>
<comment type="caution">
    <text evidence="10">The sequence shown here is derived from an EMBL/GenBank/DDBJ whole genome shotgun (WGS) entry which is preliminary data.</text>
</comment>
<dbReference type="RefSeq" id="WP_202655083.1">
    <property type="nucleotide sequence ID" value="NZ_JAESWB010000247.1"/>
</dbReference>
<feature type="transmembrane region" description="Helical" evidence="7">
    <location>
        <begin position="130"/>
        <end position="149"/>
    </location>
</feature>
<dbReference type="SUPFAM" id="SSF90123">
    <property type="entry name" value="ABC transporter transmembrane region"/>
    <property type="match status" value="1"/>
</dbReference>
<dbReference type="EMBL" id="JAESWB010000247">
    <property type="protein sequence ID" value="MBL4953818.1"/>
    <property type="molecule type" value="Genomic_DNA"/>
</dbReference>
<dbReference type="InterPro" id="IPR014216">
    <property type="entry name" value="ABC_transptr_CydD"/>
</dbReference>
<dbReference type="InterPro" id="IPR011527">
    <property type="entry name" value="ABC1_TM_dom"/>
</dbReference>
<dbReference type="PROSITE" id="PS50929">
    <property type="entry name" value="ABC_TM1F"/>
    <property type="match status" value="1"/>
</dbReference>
<evidence type="ECO:0000313" key="11">
    <source>
        <dbReference type="Proteomes" id="UP000623967"/>
    </source>
</evidence>
<keyword evidence="3" id="KW-0547">Nucleotide-binding</keyword>
<evidence type="ECO:0000256" key="3">
    <source>
        <dbReference type="ARBA" id="ARBA00022741"/>
    </source>
</evidence>
<feature type="transmembrane region" description="Helical" evidence="7">
    <location>
        <begin position="155"/>
        <end position="177"/>
    </location>
</feature>
<dbReference type="Pfam" id="PF00664">
    <property type="entry name" value="ABC_membrane"/>
    <property type="match status" value="1"/>
</dbReference>
<accession>A0ABS1TTE3</accession>
<dbReference type="InterPro" id="IPR003593">
    <property type="entry name" value="AAA+_ATPase"/>
</dbReference>
<dbReference type="Gene3D" id="1.20.1560.10">
    <property type="entry name" value="ABC transporter type 1, transmembrane domain"/>
    <property type="match status" value="1"/>
</dbReference>
<protein>
    <submittedName>
        <fullName evidence="10">Thiol reductant ABC exporter subunit CydD</fullName>
    </submittedName>
</protein>
<name>A0ABS1TTE3_9BACI</name>
<feature type="transmembrane region" description="Helical" evidence="7">
    <location>
        <begin position="235"/>
        <end position="263"/>
    </location>
</feature>
<sequence>MDKAIFTYKGVTPVLIKLAVLTILQCGMIIVQAYYLANAISSLYRGDLFRTVVVKLIIFLIALVLRQLLSVWKKNISFHFAAHTSECFRDALLQKLISLGPRFIRKEGSGMTVTLVMEGILKFRHYLEIYLIKMMNMAIIPMVIVLFIFKVSVQSAVILVVTLPILVTFLILLGLAAKSKADRQFQSFHLLSNHFIDSLRGLETLKYLGLSKEHVHKINSVSEAYRRATIKTLRIAFLSSFALDFFTLLSVATVAVFLGLGLINGTVQLHPALTILILAPEFFLPIRELGADYHATLDGKNAGKKIAEIIAQESEHHDHKILPVWNTSSSLAIKHVNLQFPDHQQGGLQDIELTVSGPQKIGIIGASGAGKSTLIDLLSGFLEPSSGEFWINGEKSSTLSNDVWQQQVTYIPQHPYIFNDTVLNNIRFYQPEAADDDVLRAAKKAGLEEVIQSLPQGLETVIGDGGRSLSGGQEQRIALARAFLGNRSIIMLDEPTAHLDIETEAELKETMLKLFSGKLVFFATHRLHWMLDMDQIIVLDQGRIVEIGSHEQLIANKSYYYQLVEAQKGDGQHG</sequence>
<dbReference type="CDD" id="cd18584">
    <property type="entry name" value="ABC_6TM_AarD_CydD"/>
    <property type="match status" value="1"/>
</dbReference>
<evidence type="ECO:0000259" key="8">
    <source>
        <dbReference type="PROSITE" id="PS50893"/>
    </source>
</evidence>
<keyword evidence="5 7" id="KW-1133">Transmembrane helix</keyword>
<dbReference type="Pfam" id="PF00005">
    <property type="entry name" value="ABC_tran"/>
    <property type="match status" value="1"/>
</dbReference>
<reference evidence="10 11" key="1">
    <citation type="submission" date="2021-01" db="EMBL/GenBank/DDBJ databases">
        <title>Genome public.</title>
        <authorList>
            <person name="Liu C."/>
            <person name="Sun Q."/>
        </authorList>
    </citation>
    <scope>NUCLEOTIDE SEQUENCE [LARGE SCALE GENOMIC DNA]</scope>
    <source>
        <strain evidence="10 11">YIM B02564</strain>
    </source>
</reference>
<evidence type="ECO:0000256" key="7">
    <source>
        <dbReference type="SAM" id="Phobius"/>
    </source>
</evidence>
<dbReference type="InterPro" id="IPR036640">
    <property type="entry name" value="ABC1_TM_sf"/>
</dbReference>
<feature type="domain" description="ABC transporter" evidence="8">
    <location>
        <begin position="333"/>
        <end position="566"/>
    </location>
</feature>
<feature type="transmembrane region" description="Helical" evidence="7">
    <location>
        <begin position="12"/>
        <end position="36"/>
    </location>
</feature>
<keyword evidence="4" id="KW-0067">ATP-binding</keyword>
<comment type="subcellular location">
    <subcellularLocation>
        <location evidence="1">Cell membrane</location>
        <topology evidence="1">Multi-pass membrane protein</topology>
    </subcellularLocation>
</comment>
<organism evidence="10 11">
    <name type="scientific">Neobacillus paridis</name>
    <dbReference type="NCBI Taxonomy" id="2803862"/>
    <lineage>
        <taxon>Bacteria</taxon>
        <taxon>Bacillati</taxon>
        <taxon>Bacillota</taxon>
        <taxon>Bacilli</taxon>
        <taxon>Bacillales</taxon>
        <taxon>Bacillaceae</taxon>
        <taxon>Neobacillus</taxon>
    </lineage>
</organism>
<evidence type="ECO:0000256" key="1">
    <source>
        <dbReference type="ARBA" id="ARBA00004651"/>
    </source>
</evidence>
<dbReference type="Proteomes" id="UP000623967">
    <property type="component" value="Unassembled WGS sequence"/>
</dbReference>
<dbReference type="PANTHER" id="PTHR24221:SF614">
    <property type="entry name" value="GLUTATHIONE_L-CYSTEINE TRANSPORT SYSTEM ATP-BINDING_PERMEASE PROTEIN CYDC"/>
    <property type="match status" value="1"/>
</dbReference>
<dbReference type="PANTHER" id="PTHR24221">
    <property type="entry name" value="ATP-BINDING CASSETTE SUB-FAMILY B"/>
    <property type="match status" value="1"/>
</dbReference>
<dbReference type="PROSITE" id="PS50893">
    <property type="entry name" value="ABC_TRANSPORTER_2"/>
    <property type="match status" value="1"/>
</dbReference>
<evidence type="ECO:0000256" key="2">
    <source>
        <dbReference type="ARBA" id="ARBA00022692"/>
    </source>
</evidence>